<dbReference type="Pfam" id="PF03932">
    <property type="entry name" value="CutC"/>
    <property type="match status" value="1"/>
</dbReference>
<dbReference type="HAMAP" id="MF_00795">
    <property type="entry name" value="CutC"/>
    <property type="match status" value="1"/>
</dbReference>
<name>A0A5A8C526_CAFRO</name>
<dbReference type="InterPro" id="IPR005627">
    <property type="entry name" value="CutC-like"/>
</dbReference>
<dbReference type="OMA" id="HRAFDQC"/>
<evidence type="ECO:0000313" key="4">
    <source>
        <dbReference type="EMBL" id="KAA0148123.1"/>
    </source>
</evidence>
<sequence length="287" mass="28431">MASAGAIAEATPDAATAAAPAAQGAVTEVCAETIASVVGARDGGAARVELCASLIEGGLTPSIGMIRASVALMPTFVLIRPRGGDFVYDSAELAVMEADVIAAREAGAAGIVTGVLDSSGAVDEPAMLRLVEAAKPLPVTFHRAIDVSSDCVAAVRACHRVGCARVLTSGGRASAVEGAGTIRDIVRAASRCGEDTAAAGADGVRRLTVVAGGGLRPDNVARVVGLTGVTEVHGSARVDLGAKAVFWPPHAVPMGGPRTDEDDRRRRGTTAGSAAAFVAAAASGATA</sequence>
<dbReference type="InterPro" id="IPR036822">
    <property type="entry name" value="CutC-like_dom_sf"/>
</dbReference>
<gene>
    <name evidence="4" type="ORF">FNF29_06918</name>
</gene>
<evidence type="ECO:0000256" key="2">
    <source>
        <dbReference type="ARBA" id="ARBA00019014"/>
    </source>
</evidence>
<proteinExistence type="inferred from homology"/>
<evidence type="ECO:0000256" key="1">
    <source>
        <dbReference type="ARBA" id="ARBA00007768"/>
    </source>
</evidence>
<dbReference type="EMBL" id="VLTN01000057">
    <property type="protein sequence ID" value="KAA0148123.1"/>
    <property type="molecule type" value="Genomic_DNA"/>
</dbReference>
<comment type="similarity">
    <text evidence="1">Belongs to the CutC family.</text>
</comment>
<feature type="region of interest" description="Disordered" evidence="3">
    <location>
        <begin position="251"/>
        <end position="271"/>
    </location>
</feature>
<protein>
    <recommendedName>
        <fullName evidence="2">Copper homeostasis protein cutC homolog</fullName>
    </recommendedName>
</protein>
<dbReference type="PANTHER" id="PTHR12598:SF0">
    <property type="entry name" value="COPPER HOMEOSTASIS PROTEIN CUTC HOMOLOG"/>
    <property type="match status" value="1"/>
</dbReference>
<evidence type="ECO:0000313" key="5">
    <source>
        <dbReference type="Proteomes" id="UP000323011"/>
    </source>
</evidence>
<keyword evidence="5" id="KW-1185">Reference proteome</keyword>
<reference evidence="4 5" key="1">
    <citation type="submission" date="2019-07" db="EMBL/GenBank/DDBJ databases">
        <title>Genomes of Cafeteria roenbergensis.</title>
        <authorList>
            <person name="Fischer M.G."/>
            <person name="Hackl T."/>
            <person name="Roman M."/>
        </authorList>
    </citation>
    <scope>NUCLEOTIDE SEQUENCE [LARGE SCALE GENOMIC DNA]</scope>
    <source>
        <strain evidence="4 5">BVI</strain>
    </source>
</reference>
<dbReference type="Proteomes" id="UP000323011">
    <property type="component" value="Unassembled WGS sequence"/>
</dbReference>
<dbReference type="AlphaFoldDB" id="A0A5A8C526"/>
<comment type="caution">
    <text evidence="4">The sequence shown here is derived from an EMBL/GenBank/DDBJ whole genome shotgun (WGS) entry which is preliminary data.</text>
</comment>
<dbReference type="GO" id="GO:0005507">
    <property type="term" value="F:copper ion binding"/>
    <property type="evidence" value="ECO:0007669"/>
    <property type="project" value="TreeGrafter"/>
</dbReference>
<dbReference type="SUPFAM" id="SSF110395">
    <property type="entry name" value="CutC-like"/>
    <property type="match status" value="1"/>
</dbReference>
<organism evidence="4 5">
    <name type="scientific">Cafeteria roenbergensis</name>
    <name type="common">Marine flagellate</name>
    <dbReference type="NCBI Taxonomy" id="33653"/>
    <lineage>
        <taxon>Eukaryota</taxon>
        <taxon>Sar</taxon>
        <taxon>Stramenopiles</taxon>
        <taxon>Bigyra</taxon>
        <taxon>Opalozoa</taxon>
        <taxon>Bicosoecida</taxon>
        <taxon>Cafeteriaceae</taxon>
        <taxon>Cafeteria</taxon>
    </lineage>
</organism>
<accession>A0A5A8C526</accession>
<dbReference type="PANTHER" id="PTHR12598">
    <property type="entry name" value="COPPER HOMEOSTASIS PROTEIN CUTC"/>
    <property type="match status" value="1"/>
</dbReference>
<dbReference type="Gene3D" id="3.20.20.380">
    <property type="entry name" value="Copper homeostasis (CutC) domain"/>
    <property type="match status" value="1"/>
</dbReference>
<evidence type="ECO:0000256" key="3">
    <source>
        <dbReference type="SAM" id="MobiDB-lite"/>
    </source>
</evidence>